<evidence type="ECO:0000256" key="1">
    <source>
        <dbReference type="ARBA" id="ARBA00004442"/>
    </source>
</evidence>
<dbReference type="InterPro" id="IPR036737">
    <property type="entry name" value="OmpA-like_sf"/>
</dbReference>
<dbReference type="InterPro" id="IPR006665">
    <property type="entry name" value="OmpA-like"/>
</dbReference>
<dbReference type="SUPFAM" id="SSF82171">
    <property type="entry name" value="DPP6 N-terminal domain-like"/>
    <property type="match status" value="1"/>
</dbReference>
<proteinExistence type="predicted"/>
<dbReference type="InterPro" id="IPR011990">
    <property type="entry name" value="TPR-like_helical_dom_sf"/>
</dbReference>
<dbReference type="Gene3D" id="3.30.1330.60">
    <property type="entry name" value="OmpA-like domain"/>
    <property type="match status" value="1"/>
</dbReference>
<organism evidence="6 7">
    <name type="scientific">Rufibacter radiotolerans</name>
    <dbReference type="NCBI Taxonomy" id="1379910"/>
    <lineage>
        <taxon>Bacteria</taxon>
        <taxon>Pseudomonadati</taxon>
        <taxon>Bacteroidota</taxon>
        <taxon>Cytophagia</taxon>
        <taxon>Cytophagales</taxon>
        <taxon>Hymenobacteraceae</taxon>
        <taxon>Rufibacter</taxon>
    </lineage>
</organism>
<keyword evidence="7" id="KW-1185">Reference proteome</keyword>
<dbReference type="Gene3D" id="1.25.40.10">
    <property type="entry name" value="Tetratricopeptide repeat domain"/>
    <property type="match status" value="1"/>
</dbReference>
<protein>
    <recommendedName>
        <fullName evidence="5">OmpA-like domain-containing protein</fullName>
    </recommendedName>
</protein>
<evidence type="ECO:0000313" key="7">
    <source>
        <dbReference type="Proteomes" id="UP000036458"/>
    </source>
</evidence>
<comment type="subcellular location">
    <subcellularLocation>
        <location evidence="1">Cell outer membrane</location>
    </subcellularLocation>
</comment>
<gene>
    <name evidence="6" type="ORF">TH63_18465</name>
</gene>
<keyword evidence="3" id="KW-0998">Cell outer membrane</keyword>
<keyword evidence="2 4" id="KW-0472">Membrane</keyword>
<reference evidence="6 7" key="1">
    <citation type="submission" date="2015-01" db="EMBL/GenBank/DDBJ databases">
        <title>Rufibacter sp./DG31D/ whole genome sequencing.</title>
        <authorList>
            <person name="Kim M.K."/>
            <person name="Srinivasan S."/>
            <person name="Lee J.-J."/>
        </authorList>
    </citation>
    <scope>NUCLEOTIDE SEQUENCE [LARGE SCALE GENOMIC DNA]</scope>
    <source>
        <strain evidence="6 7">DG31D</strain>
    </source>
</reference>
<dbReference type="InterPro" id="IPR006664">
    <property type="entry name" value="OMP_bac"/>
</dbReference>
<evidence type="ECO:0000313" key="6">
    <source>
        <dbReference type="EMBL" id="AKQ47823.1"/>
    </source>
</evidence>
<dbReference type="PANTHER" id="PTHR30329:SF21">
    <property type="entry name" value="LIPOPROTEIN YIAD-RELATED"/>
    <property type="match status" value="1"/>
</dbReference>
<evidence type="ECO:0000259" key="5">
    <source>
        <dbReference type="PROSITE" id="PS51123"/>
    </source>
</evidence>
<dbReference type="PROSITE" id="PS51123">
    <property type="entry name" value="OMPA_2"/>
    <property type="match status" value="1"/>
</dbReference>
<feature type="domain" description="OmpA-like" evidence="5">
    <location>
        <begin position="523"/>
        <end position="645"/>
    </location>
</feature>
<evidence type="ECO:0000256" key="4">
    <source>
        <dbReference type="PROSITE-ProRule" id="PRU00473"/>
    </source>
</evidence>
<dbReference type="PRINTS" id="PR01021">
    <property type="entry name" value="OMPADOMAIN"/>
</dbReference>
<dbReference type="SUPFAM" id="SSF48452">
    <property type="entry name" value="TPR-like"/>
    <property type="match status" value="1"/>
</dbReference>
<dbReference type="KEGG" id="ruf:TH63_18465"/>
<dbReference type="CDD" id="cd07185">
    <property type="entry name" value="OmpA_C-like"/>
    <property type="match status" value="1"/>
</dbReference>
<dbReference type="Proteomes" id="UP000036458">
    <property type="component" value="Chromosome"/>
</dbReference>
<dbReference type="PATRIC" id="fig|1379910.4.peg.4026"/>
<evidence type="ECO:0000256" key="3">
    <source>
        <dbReference type="ARBA" id="ARBA00023237"/>
    </source>
</evidence>
<dbReference type="PANTHER" id="PTHR30329">
    <property type="entry name" value="STATOR ELEMENT OF FLAGELLAR MOTOR COMPLEX"/>
    <property type="match status" value="1"/>
</dbReference>
<dbReference type="EMBL" id="CP010777">
    <property type="protein sequence ID" value="AKQ47823.1"/>
    <property type="molecule type" value="Genomic_DNA"/>
</dbReference>
<dbReference type="SUPFAM" id="SSF103088">
    <property type="entry name" value="OmpA-like"/>
    <property type="match status" value="1"/>
</dbReference>
<dbReference type="InterPro" id="IPR050330">
    <property type="entry name" value="Bact_OuterMem_StrucFunc"/>
</dbReference>
<evidence type="ECO:0000256" key="2">
    <source>
        <dbReference type="ARBA" id="ARBA00023136"/>
    </source>
</evidence>
<dbReference type="Pfam" id="PF07676">
    <property type="entry name" value="PD40"/>
    <property type="match status" value="2"/>
</dbReference>
<name>A0A0H4VR29_9BACT</name>
<dbReference type="InterPro" id="IPR011659">
    <property type="entry name" value="WD40"/>
</dbReference>
<dbReference type="STRING" id="1379910.TH63_18465"/>
<accession>A0A0H4VR29</accession>
<sequence>MAQGQAKQTKADKHFSDYDYALALGEYEKLLEQGQPDRHIVERIADCYRLINQPGAAEFWYKQTMIFPNLSTANLFNYANACRQNGKYQEAKRAYQQFAQRDPSHREEAQKLIKACDMAMSWMNNPLSVDVLLDSALSSSFSDFSPVFFKNNLVFSSDRGKGKSSKDQKVYGWTGAPFLHLYQAERLTDSTWSKIEPLEKSINTKFHNATASFSPDFDEIFFTRTKRVKKRVLPQELTTEGSWQRYSKSDDFVDRLEIYSATLVKDKWKDVKLFPYSKGESYSVGHPALSPDGQILYFASDMPGGYGQTDIYYCLRQGQNAWSEPVNAGPMINTPGKEVFPLVQSNGVLYFSSDGHLGMGGLDIFSARGNGDVWEGVENLYYPFNSPRDDFGLIYQKDGKTGFLSSNRGGDGTSDDIYRIGPSTVPCKVAGGTFVRMPNPGGRTRKMPLEGVDLQVSINGDPNGAPLRLLSDAAGRFVFMAKGSQSYTIRGSKKGYLTKTVQIAPDCRRLTDTVHIEMVLDRNTYDQAIVLDNIYYDLDKHTLRPEAKEELNQIVDMLRENPEVRIELSSHTDSRQTHRYNQMLSQLRASTAVLYILSKGIDAKRVVARGYGETKLLNKCHDGVSCSEQQHQLNRRTEFRLIKPSLAGGKE</sequence>
<dbReference type="Pfam" id="PF00691">
    <property type="entry name" value="OmpA"/>
    <property type="match status" value="1"/>
</dbReference>
<dbReference type="GO" id="GO:0009279">
    <property type="term" value="C:cell outer membrane"/>
    <property type="evidence" value="ECO:0007669"/>
    <property type="project" value="UniProtKB-SubCell"/>
</dbReference>
<dbReference type="AlphaFoldDB" id="A0A0H4VR29"/>